<comment type="caution">
    <text evidence="4">The sequence shown here is derived from an EMBL/GenBank/DDBJ whole genome shotgun (WGS) entry which is preliminary data.</text>
</comment>
<feature type="domain" description="FecR protein" evidence="2">
    <location>
        <begin position="136"/>
        <end position="231"/>
    </location>
</feature>
<gene>
    <name evidence="4" type="ORF">KTO63_11210</name>
</gene>
<dbReference type="FunFam" id="2.60.120.1440:FF:000001">
    <property type="entry name" value="Putative anti-sigma factor"/>
    <property type="match status" value="1"/>
</dbReference>
<sequence length="365" mass="41669">MSHERFWELIAKKLSGEATQDEQHELELLMRNNPEWQYAMQNMQDIWNLQPKEVYNSDIAFEHHLQKMNAAGIEMDNFTEDLPEEVESVRRFSSRKLWLAISVAATFVVAALLIFKPLQRNSDKNLASTAASNLSEVSTKIGSKSKLVLPDGTTVWLNAGSKLTYNKDYDVELREVNLSGEAFFDVVKSADKPFIIHTERIDIRVLGTSFNVKSYPGEQTTETSLIKGKVEISIRSRPSEKIILQPNEKLIVNNQDTLHKHSNSGKTTPLVAVENVTRLEDDSTIVETSWVDNKLVFSDTDFEEIVRQMQRWYGISIELKNEPLKRMRFSGTFTHETITQALDAMKITTAFHYTIIDNNSIVITP</sequence>
<dbReference type="Pfam" id="PF16344">
    <property type="entry name" value="FecR_C"/>
    <property type="match status" value="1"/>
</dbReference>
<keyword evidence="1" id="KW-0812">Transmembrane</keyword>
<proteinExistence type="predicted"/>
<dbReference type="AlphaFoldDB" id="A0A9E2SA69"/>
<dbReference type="InterPro" id="IPR012373">
    <property type="entry name" value="Ferrdict_sens_TM"/>
</dbReference>
<name>A0A9E2SA69_9BACT</name>
<dbReference type="PIRSF" id="PIRSF018266">
    <property type="entry name" value="FecR"/>
    <property type="match status" value="1"/>
</dbReference>
<dbReference type="PANTHER" id="PTHR30273">
    <property type="entry name" value="PERIPLASMIC SIGNAL SENSOR AND SIGMA FACTOR ACTIVATOR FECR-RELATED"/>
    <property type="match status" value="1"/>
</dbReference>
<dbReference type="InterPro" id="IPR006860">
    <property type="entry name" value="FecR"/>
</dbReference>
<keyword evidence="5" id="KW-1185">Reference proteome</keyword>
<dbReference type="Proteomes" id="UP000812270">
    <property type="component" value="Unassembled WGS sequence"/>
</dbReference>
<protein>
    <submittedName>
        <fullName evidence="4">DUF4974 domain-containing protein</fullName>
    </submittedName>
</protein>
<dbReference type="Pfam" id="PF04773">
    <property type="entry name" value="FecR"/>
    <property type="match status" value="1"/>
</dbReference>
<feature type="domain" description="Protein FecR C-terminal" evidence="3">
    <location>
        <begin position="294"/>
        <end position="363"/>
    </location>
</feature>
<dbReference type="GO" id="GO:0016989">
    <property type="term" value="F:sigma factor antagonist activity"/>
    <property type="evidence" value="ECO:0007669"/>
    <property type="project" value="TreeGrafter"/>
</dbReference>
<dbReference type="RefSeq" id="WP_217791375.1">
    <property type="nucleotide sequence ID" value="NZ_JAHSPG010000008.1"/>
</dbReference>
<dbReference type="InterPro" id="IPR032508">
    <property type="entry name" value="FecR_C"/>
</dbReference>
<accession>A0A9E2SA69</accession>
<evidence type="ECO:0000259" key="2">
    <source>
        <dbReference type="Pfam" id="PF04773"/>
    </source>
</evidence>
<keyword evidence="1" id="KW-0472">Membrane</keyword>
<keyword evidence="1" id="KW-1133">Transmembrane helix</keyword>
<evidence type="ECO:0000313" key="5">
    <source>
        <dbReference type="Proteomes" id="UP000812270"/>
    </source>
</evidence>
<dbReference type="PANTHER" id="PTHR30273:SF2">
    <property type="entry name" value="PROTEIN FECR"/>
    <property type="match status" value="1"/>
</dbReference>
<organism evidence="4 5">
    <name type="scientific">Pinibacter aurantiacus</name>
    <dbReference type="NCBI Taxonomy" id="2851599"/>
    <lineage>
        <taxon>Bacteria</taxon>
        <taxon>Pseudomonadati</taxon>
        <taxon>Bacteroidota</taxon>
        <taxon>Chitinophagia</taxon>
        <taxon>Chitinophagales</taxon>
        <taxon>Chitinophagaceae</taxon>
        <taxon>Pinibacter</taxon>
    </lineage>
</organism>
<dbReference type="EMBL" id="JAHSPG010000008">
    <property type="protein sequence ID" value="MBV4357718.1"/>
    <property type="molecule type" value="Genomic_DNA"/>
</dbReference>
<evidence type="ECO:0000313" key="4">
    <source>
        <dbReference type="EMBL" id="MBV4357718.1"/>
    </source>
</evidence>
<evidence type="ECO:0000259" key="3">
    <source>
        <dbReference type="Pfam" id="PF16344"/>
    </source>
</evidence>
<feature type="transmembrane region" description="Helical" evidence="1">
    <location>
        <begin position="97"/>
        <end position="115"/>
    </location>
</feature>
<reference evidence="4" key="1">
    <citation type="submission" date="2021-06" db="EMBL/GenBank/DDBJ databases">
        <authorList>
            <person name="Huq M.A."/>
        </authorList>
    </citation>
    <scope>NUCLEOTIDE SEQUENCE</scope>
    <source>
        <strain evidence="4">MAH-26</strain>
    </source>
</reference>
<evidence type="ECO:0000256" key="1">
    <source>
        <dbReference type="SAM" id="Phobius"/>
    </source>
</evidence>